<proteinExistence type="inferred from homology"/>
<comment type="similarity">
    <text evidence="1">Belongs to the GppA/Ppx family.</text>
</comment>
<sequence length="521" mass="58695">MKLAAIDIGTNSIHMIIAEATHKQSFKIIDRQKEMAKLGVGVFASKYISDRAFKVGIETIHRYIQLAEEMGVDEILTAATSAIREAQNGEKFLREVVAKTGICPRTISGKEEARLIFLAVRNSIALEDDKALVLDIGGGSTEAVVGDRSDLFFRDSMPLGVLRLLDMFENKESVGTEGRGILEAHIQFVAGKVLEKTRDVGFDRVIGTSGTIRTMGEAAHMAAGGKSFEWVNAEVVPLEKICQLTQELLKMKVEERAEVEAVSEKRADAIHLGGVLLVKLLNLAGVEEITLCDASLREGMILDYLERHSQAASAFSNCQNLRYRQAAHLIYKYDADWEENRHTANLALQLFDRTQELHGYGNFEREILEFAALLHNIGMSISFRKHHKNSRFLIKRTAPRGFTNEEILLIGHLARYHCKAKPTKRHKKFKQLSKYHRHLIKRLAGILRISVALNKTKNQRVEQIFCQVSKKTLEINVAGTDNIEVEIWAARRSCEVLAEALERQIKIQDRLQTFSLDPDLR</sequence>
<keyword evidence="2" id="KW-0378">Hydrolase</keyword>
<dbReference type="PANTHER" id="PTHR30005:SF0">
    <property type="entry name" value="RETROGRADE REGULATION PROTEIN 2"/>
    <property type="match status" value="1"/>
</dbReference>
<dbReference type="SUPFAM" id="SSF53067">
    <property type="entry name" value="Actin-like ATPase domain"/>
    <property type="match status" value="2"/>
</dbReference>
<dbReference type="RefSeq" id="WP_264322558.1">
    <property type="nucleotide sequence ID" value="NZ_JADEXN010000348.1"/>
</dbReference>
<dbReference type="InterPro" id="IPR030673">
    <property type="entry name" value="PyroPPase_GppA_Ppx"/>
</dbReference>
<dbReference type="PIRSF" id="PIRSF001267">
    <property type="entry name" value="Pyrophosphatase_GppA_Ppx"/>
    <property type="match status" value="1"/>
</dbReference>
<comment type="caution">
    <text evidence="5">The sequence shown here is derived from an EMBL/GenBank/DDBJ whole genome shotgun (WGS) entry which is preliminary data.</text>
</comment>
<feature type="domain" description="Ppx/GppA phosphatase C-terminal" evidence="4">
    <location>
        <begin position="322"/>
        <end position="477"/>
    </location>
</feature>
<gene>
    <name evidence="5" type="ORF">IQ235_16625</name>
</gene>
<dbReference type="InterPro" id="IPR048950">
    <property type="entry name" value="Ppx_GppA_C"/>
</dbReference>
<dbReference type="Gene3D" id="3.30.420.40">
    <property type="match status" value="1"/>
</dbReference>
<dbReference type="SUPFAM" id="SSF109604">
    <property type="entry name" value="HD-domain/PDEase-like"/>
    <property type="match status" value="1"/>
</dbReference>
<dbReference type="EMBL" id="JADEXN010000348">
    <property type="protein sequence ID" value="MBE9042398.1"/>
    <property type="molecule type" value="Genomic_DNA"/>
</dbReference>
<name>A0A928ZA66_9CYAN</name>
<dbReference type="AlphaFoldDB" id="A0A928ZA66"/>
<dbReference type="InterPro" id="IPR003695">
    <property type="entry name" value="Ppx_GppA_N"/>
</dbReference>
<dbReference type="GO" id="GO:0016462">
    <property type="term" value="F:pyrophosphatase activity"/>
    <property type="evidence" value="ECO:0007669"/>
    <property type="project" value="TreeGrafter"/>
</dbReference>
<evidence type="ECO:0000259" key="4">
    <source>
        <dbReference type="Pfam" id="PF21447"/>
    </source>
</evidence>
<dbReference type="Gene3D" id="1.10.3210.10">
    <property type="entry name" value="Hypothetical protein af1432"/>
    <property type="match status" value="1"/>
</dbReference>
<dbReference type="InterPro" id="IPR043129">
    <property type="entry name" value="ATPase_NBD"/>
</dbReference>
<evidence type="ECO:0000313" key="5">
    <source>
        <dbReference type="EMBL" id="MBE9042398.1"/>
    </source>
</evidence>
<keyword evidence="6" id="KW-1185">Reference proteome</keyword>
<evidence type="ECO:0000256" key="2">
    <source>
        <dbReference type="ARBA" id="ARBA00022801"/>
    </source>
</evidence>
<dbReference type="PANTHER" id="PTHR30005">
    <property type="entry name" value="EXOPOLYPHOSPHATASE"/>
    <property type="match status" value="1"/>
</dbReference>
<evidence type="ECO:0000259" key="3">
    <source>
        <dbReference type="Pfam" id="PF02541"/>
    </source>
</evidence>
<protein>
    <submittedName>
        <fullName evidence="5">Ppx/GppA family phosphatase</fullName>
    </submittedName>
</protein>
<organism evidence="5 6">
    <name type="scientific">Zarconia navalis LEGE 11467</name>
    <dbReference type="NCBI Taxonomy" id="1828826"/>
    <lineage>
        <taxon>Bacteria</taxon>
        <taxon>Bacillati</taxon>
        <taxon>Cyanobacteriota</taxon>
        <taxon>Cyanophyceae</taxon>
        <taxon>Oscillatoriophycideae</taxon>
        <taxon>Oscillatoriales</taxon>
        <taxon>Oscillatoriales incertae sedis</taxon>
        <taxon>Zarconia</taxon>
        <taxon>Zarconia navalis</taxon>
    </lineage>
</organism>
<reference evidence="5" key="1">
    <citation type="submission" date="2020-10" db="EMBL/GenBank/DDBJ databases">
        <authorList>
            <person name="Castelo-Branco R."/>
            <person name="Eusebio N."/>
            <person name="Adriana R."/>
            <person name="Vieira A."/>
            <person name="Brugerolle De Fraissinette N."/>
            <person name="Rezende De Castro R."/>
            <person name="Schneider M.P."/>
            <person name="Vasconcelos V."/>
            <person name="Leao P.N."/>
        </authorList>
    </citation>
    <scope>NUCLEOTIDE SEQUENCE</scope>
    <source>
        <strain evidence="5">LEGE 11467</strain>
    </source>
</reference>
<feature type="domain" description="Ppx/GppA phosphatase N-terminal" evidence="3">
    <location>
        <begin position="20"/>
        <end position="308"/>
    </location>
</feature>
<dbReference type="Gene3D" id="3.30.420.150">
    <property type="entry name" value="Exopolyphosphatase. Domain 2"/>
    <property type="match status" value="1"/>
</dbReference>
<accession>A0A928ZA66</accession>
<dbReference type="InterPro" id="IPR050273">
    <property type="entry name" value="GppA/Ppx_hydrolase"/>
</dbReference>
<evidence type="ECO:0000256" key="1">
    <source>
        <dbReference type="ARBA" id="ARBA00007125"/>
    </source>
</evidence>
<dbReference type="Pfam" id="PF02541">
    <property type="entry name" value="Ppx-GppA"/>
    <property type="match status" value="1"/>
</dbReference>
<dbReference type="CDD" id="cd24006">
    <property type="entry name" value="ASKHA_NBD_PPX_GppA"/>
    <property type="match status" value="1"/>
</dbReference>
<evidence type="ECO:0000313" key="6">
    <source>
        <dbReference type="Proteomes" id="UP000621799"/>
    </source>
</evidence>
<dbReference type="Pfam" id="PF21447">
    <property type="entry name" value="Ppx-GppA_III"/>
    <property type="match status" value="1"/>
</dbReference>
<dbReference type="Proteomes" id="UP000621799">
    <property type="component" value="Unassembled WGS sequence"/>
</dbReference>